<comment type="caution">
    <text evidence="1">The sequence shown here is derived from an EMBL/GenBank/DDBJ whole genome shotgun (WGS) entry which is preliminary data.</text>
</comment>
<name>A0AAE1DIV5_9GAST</name>
<dbReference type="Proteomes" id="UP001283361">
    <property type="component" value="Unassembled WGS sequence"/>
</dbReference>
<evidence type="ECO:0000313" key="2">
    <source>
        <dbReference type="Proteomes" id="UP001283361"/>
    </source>
</evidence>
<evidence type="ECO:0000313" key="1">
    <source>
        <dbReference type="EMBL" id="KAK3772112.1"/>
    </source>
</evidence>
<keyword evidence="2" id="KW-1185">Reference proteome</keyword>
<protein>
    <submittedName>
        <fullName evidence="1">Uncharacterized protein</fullName>
    </submittedName>
</protein>
<organism evidence="1 2">
    <name type="scientific">Elysia crispata</name>
    <name type="common">lettuce slug</name>
    <dbReference type="NCBI Taxonomy" id="231223"/>
    <lineage>
        <taxon>Eukaryota</taxon>
        <taxon>Metazoa</taxon>
        <taxon>Spiralia</taxon>
        <taxon>Lophotrochozoa</taxon>
        <taxon>Mollusca</taxon>
        <taxon>Gastropoda</taxon>
        <taxon>Heterobranchia</taxon>
        <taxon>Euthyneura</taxon>
        <taxon>Panpulmonata</taxon>
        <taxon>Sacoglossa</taxon>
        <taxon>Placobranchoidea</taxon>
        <taxon>Plakobranchidae</taxon>
        <taxon>Elysia</taxon>
    </lineage>
</organism>
<dbReference type="AlphaFoldDB" id="A0AAE1DIV5"/>
<sequence length="114" mass="12488">MKDPVQNYDYKVAVLTVAKDVIMRADVTATPTSCRGATPLRQNFTATNIVVPQVDALFYHYRITQSVVLAARLVSQSTETTDPPLTVSLATCGDPYEANFFLQLFTSVSHACLS</sequence>
<dbReference type="EMBL" id="JAWDGP010003660">
    <property type="protein sequence ID" value="KAK3772112.1"/>
    <property type="molecule type" value="Genomic_DNA"/>
</dbReference>
<proteinExistence type="predicted"/>
<accession>A0AAE1DIV5</accession>
<gene>
    <name evidence="1" type="ORF">RRG08_061196</name>
</gene>
<reference evidence="1" key="1">
    <citation type="journal article" date="2023" name="G3 (Bethesda)">
        <title>A reference genome for the long-term kleptoplast-retaining sea slug Elysia crispata morphotype clarki.</title>
        <authorList>
            <person name="Eastman K.E."/>
            <person name="Pendleton A.L."/>
            <person name="Shaikh M.A."/>
            <person name="Suttiyut T."/>
            <person name="Ogas R."/>
            <person name="Tomko P."/>
            <person name="Gavelis G."/>
            <person name="Widhalm J.R."/>
            <person name="Wisecaver J.H."/>
        </authorList>
    </citation>
    <scope>NUCLEOTIDE SEQUENCE</scope>
    <source>
        <strain evidence="1">ECLA1</strain>
    </source>
</reference>